<dbReference type="Proteomes" id="UP000010473">
    <property type="component" value="Chromosome"/>
</dbReference>
<dbReference type="PIRSF" id="PIRSF018008">
    <property type="entry name" value="UCP018008"/>
    <property type="match status" value="1"/>
</dbReference>
<dbReference type="OrthoDB" id="9801824at2"/>
<dbReference type="HOGENOM" id="CLU_065544_0_0_3"/>
<dbReference type="Pfam" id="PF04250">
    <property type="entry name" value="DUF429"/>
    <property type="match status" value="1"/>
</dbReference>
<dbReference type="EMBL" id="CP003653">
    <property type="protein sequence ID" value="AFZ34780.1"/>
    <property type="molecule type" value="Genomic_DNA"/>
</dbReference>
<evidence type="ECO:0000313" key="1">
    <source>
        <dbReference type="EMBL" id="AFZ34780.1"/>
    </source>
</evidence>
<dbReference type="AlphaFoldDB" id="K9XQ83"/>
<reference evidence="2" key="1">
    <citation type="journal article" date="2013" name="Proc. Natl. Acad. Sci. U.S.A.">
        <title>Improving the coverage of the cyanobacterial phylum using diversity-driven genome sequencing.</title>
        <authorList>
            <person name="Shih P.M."/>
            <person name="Wu D."/>
            <person name="Latifi A."/>
            <person name="Axen S.D."/>
            <person name="Fewer D.P."/>
            <person name="Talla E."/>
            <person name="Calteau A."/>
            <person name="Cai F."/>
            <person name="Tandeau de Marsac N."/>
            <person name="Rippka R."/>
            <person name="Herdman M."/>
            <person name="Sivonen K."/>
            <person name="Coursin T."/>
            <person name="Laurent T."/>
            <person name="Goodwin L."/>
            <person name="Nolan M."/>
            <person name="Davenport K.W."/>
            <person name="Han C.S."/>
            <person name="Rubin E.M."/>
            <person name="Eisen J.A."/>
            <person name="Woyke T."/>
            <person name="Gugger M."/>
            <person name="Kerfeld C.A."/>
        </authorList>
    </citation>
    <scope>NUCLEOTIDE SEQUENCE [LARGE SCALE GENOMIC DNA]</scope>
    <source>
        <strain evidence="2">ATCC 29371 / PCC 7437</strain>
    </source>
</reference>
<evidence type="ECO:0008006" key="3">
    <source>
        <dbReference type="Google" id="ProtNLM"/>
    </source>
</evidence>
<name>K9XQ83_STAC7</name>
<dbReference type="STRING" id="111780.Sta7437_1210"/>
<accession>K9XQ83</accession>
<keyword evidence="2" id="KW-1185">Reference proteome</keyword>
<dbReference type="PATRIC" id="fig|111780.3.peg.1260"/>
<proteinExistence type="predicted"/>
<dbReference type="eggNOG" id="COG4328">
    <property type="taxonomic scope" value="Bacteria"/>
</dbReference>
<dbReference type="InterPro" id="IPR008306">
    <property type="entry name" value="UCP018008"/>
</dbReference>
<gene>
    <name evidence="1" type="ordered locus">Sta7437_1210</name>
</gene>
<protein>
    <recommendedName>
        <fullName evidence="3">DUF429 domain-containing protein</fullName>
    </recommendedName>
</protein>
<dbReference type="InterPro" id="IPR007362">
    <property type="entry name" value="DUF429"/>
</dbReference>
<organism evidence="1 2">
    <name type="scientific">Stanieria cyanosphaera (strain ATCC 29371 / PCC 7437)</name>
    <dbReference type="NCBI Taxonomy" id="111780"/>
    <lineage>
        <taxon>Bacteria</taxon>
        <taxon>Bacillati</taxon>
        <taxon>Cyanobacteriota</taxon>
        <taxon>Cyanophyceae</taxon>
        <taxon>Pleurocapsales</taxon>
        <taxon>Dermocarpellaceae</taxon>
        <taxon>Stanieria</taxon>
    </lineage>
</organism>
<dbReference type="KEGG" id="scs:Sta7437_1210"/>
<sequence>MKFIGVDLGWSSGASGLCCLDWQNNQLQILDLTCLLETEKILAWIDNWVAPQEPALIAVDAPTIIPNQTGTRLADKLTHKYFGRYHAGCYPANLNRPFAQKTVGFGISLEQKGFLHAATITPQQLGRYQIEVFPHPATINLFGLTKILKYKKGKIAEKQIELIKLHRYITTVLPTLTPQLHLILNQTNSPLFPFIPDSIKGTQFKAIEDQLDSLLCAYIAAHWWYWGEERNLVLGNLDTGYIIVPAPHQNLTV</sequence>
<evidence type="ECO:0000313" key="2">
    <source>
        <dbReference type="Proteomes" id="UP000010473"/>
    </source>
</evidence>
<dbReference type="RefSeq" id="WP_015192453.1">
    <property type="nucleotide sequence ID" value="NC_019748.1"/>
</dbReference>